<dbReference type="NCBIfam" id="TIGR03177">
    <property type="entry name" value="pilus_cpaB"/>
    <property type="match status" value="1"/>
</dbReference>
<dbReference type="AlphaFoldDB" id="A0A839ZUE9"/>
<name>A0A839ZUE9_9CAUL</name>
<dbReference type="CDD" id="cd11614">
    <property type="entry name" value="SAF_CpaB_FlgA_like"/>
    <property type="match status" value="1"/>
</dbReference>
<gene>
    <name evidence="4" type="ORF">GGQ61_000593</name>
</gene>
<feature type="compositionally biased region" description="Low complexity" evidence="1">
    <location>
        <begin position="247"/>
        <end position="256"/>
    </location>
</feature>
<keyword evidence="5" id="KW-1185">Reference proteome</keyword>
<sequence length="281" mass="28063">MSLGASAALGLGALFVAKVALPAHGNVASAAAPAPVVSGVPVVVAAKDIKYGERLDASHLKLVQVPRDAAPAGAFATLDQVLAQDHGGAPVALSPILAREPLLPTKLSGPGARPSVAAEIGPGMRAYTIGVSDVSGVGGHALPGDRVDVVLMRNLSDDDTHKMLQAEVVIQNVRVLGVDLNADPTSNKPEAPSTATLEVSVRDAQKLAVAADLGSLSLALRAVGQAEVEPAAPVGAREVVGGAPRAAATARPWRAPQSGGGTGRSLITIVEGEGGAKHPGE</sequence>
<proteinExistence type="predicted"/>
<evidence type="ECO:0000259" key="3">
    <source>
        <dbReference type="SMART" id="SM00858"/>
    </source>
</evidence>
<feature type="signal peptide" evidence="2">
    <location>
        <begin position="1"/>
        <end position="25"/>
    </location>
</feature>
<feature type="chain" id="PRO_5032396462" evidence="2">
    <location>
        <begin position="26"/>
        <end position="281"/>
    </location>
</feature>
<evidence type="ECO:0000256" key="2">
    <source>
        <dbReference type="SAM" id="SignalP"/>
    </source>
</evidence>
<dbReference type="SMART" id="SM00858">
    <property type="entry name" value="SAF"/>
    <property type="match status" value="1"/>
</dbReference>
<accession>A0A839ZUE9</accession>
<dbReference type="InterPro" id="IPR013974">
    <property type="entry name" value="SAF"/>
</dbReference>
<feature type="region of interest" description="Disordered" evidence="1">
    <location>
        <begin position="247"/>
        <end position="281"/>
    </location>
</feature>
<dbReference type="EMBL" id="JACIDK010000001">
    <property type="protein sequence ID" value="MBB3889896.1"/>
    <property type="molecule type" value="Genomic_DNA"/>
</dbReference>
<evidence type="ECO:0000313" key="5">
    <source>
        <dbReference type="Proteomes" id="UP000530564"/>
    </source>
</evidence>
<organism evidence="4 5">
    <name type="scientific">Phenylobacterium haematophilum</name>
    <dbReference type="NCBI Taxonomy" id="98513"/>
    <lineage>
        <taxon>Bacteria</taxon>
        <taxon>Pseudomonadati</taxon>
        <taxon>Pseudomonadota</taxon>
        <taxon>Alphaproteobacteria</taxon>
        <taxon>Caulobacterales</taxon>
        <taxon>Caulobacteraceae</taxon>
        <taxon>Phenylobacterium</taxon>
    </lineage>
</organism>
<dbReference type="Proteomes" id="UP000530564">
    <property type="component" value="Unassembled WGS sequence"/>
</dbReference>
<protein>
    <submittedName>
        <fullName evidence="4">Pilus assembly protein CpaB</fullName>
    </submittedName>
</protein>
<keyword evidence="2" id="KW-0732">Signal</keyword>
<comment type="caution">
    <text evidence="4">The sequence shown here is derived from an EMBL/GenBank/DDBJ whole genome shotgun (WGS) entry which is preliminary data.</text>
</comment>
<dbReference type="InterPro" id="IPR017592">
    <property type="entry name" value="Pilus_assmbl_Flp-typ_CpaB"/>
</dbReference>
<evidence type="ECO:0000313" key="4">
    <source>
        <dbReference type="EMBL" id="MBB3889896.1"/>
    </source>
</evidence>
<dbReference type="InterPro" id="IPR031571">
    <property type="entry name" value="RcpC_dom"/>
</dbReference>
<feature type="domain" description="SAF" evidence="3">
    <location>
        <begin position="40"/>
        <end position="108"/>
    </location>
</feature>
<evidence type="ECO:0000256" key="1">
    <source>
        <dbReference type="SAM" id="MobiDB-lite"/>
    </source>
</evidence>
<reference evidence="4 5" key="1">
    <citation type="submission" date="2020-08" db="EMBL/GenBank/DDBJ databases">
        <title>Genomic Encyclopedia of Type Strains, Phase IV (KMG-IV): sequencing the most valuable type-strain genomes for metagenomic binning, comparative biology and taxonomic classification.</title>
        <authorList>
            <person name="Goeker M."/>
        </authorList>
    </citation>
    <scope>NUCLEOTIDE SEQUENCE [LARGE SCALE GENOMIC DNA]</scope>
    <source>
        <strain evidence="4 5">DSM 21793</strain>
    </source>
</reference>
<dbReference type="Pfam" id="PF16976">
    <property type="entry name" value="RcpC"/>
    <property type="match status" value="1"/>
</dbReference>
<dbReference type="RefSeq" id="WP_183769817.1">
    <property type="nucleotide sequence ID" value="NZ_JACIDK010000001.1"/>
</dbReference>
<dbReference type="Pfam" id="PF08666">
    <property type="entry name" value="SAF"/>
    <property type="match status" value="1"/>
</dbReference>